<dbReference type="EMBL" id="UINC01084191">
    <property type="protein sequence ID" value="SVC30599.1"/>
    <property type="molecule type" value="Genomic_DNA"/>
</dbReference>
<feature type="non-terminal residue" evidence="1">
    <location>
        <position position="38"/>
    </location>
</feature>
<name>A0A382L1X3_9ZZZZ</name>
<organism evidence="1">
    <name type="scientific">marine metagenome</name>
    <dbReference type="NCBI Taxonomy" id="408172"/>
    <lineage>
        <taxon>unclassified sequences</taxon>
        <taxon>metagenomes</taxon>
        <taxon>ecological metagenomes</taxon>
    </lineage>
</organism>
<feature type="non-terminal residue" evidence="1">
    <location>
        <position position="1"/>
    </location>
</feature>
<sequence>MKYLIIFSLIAFCSPMSIEADEVSPGILRTPDDRFENL</sequence>
<proteinExistence type="predicted"/>
<accession>A0A382L1X3</accession>
<reference evidence="1" key="1">
    <citation type="submission" date="2018-05" db="EMBL/GenBank/DDBJ databases">
        <authorList>
            <person name="Lanie J.A."/>
            <person name="Ng W.-L."/>
            <person name="Kazmierczak K.M."/>
            <person name="Andrzejewski T.M."/>
            <person name="Davidsen T.M."/>
            <person name="Wayne K.J."/>
            <person name="Tettelin H."/>
            <person name="Glass J.I."/>
            <person name="Rusch D."/>
            <person name="Podicherti R."/>
            <person name="Tsui H.-C.T."/>
            <person name="Winkler M.E."/>
        </authorList>
    </citation>
    <scope>NUCLEOTIDE SEQUENCE</scope>
</reference>
<dbReference type="AlphaFoldDB" id="A0A382L1X3"/>
<evidence type="ECO:0000313" key="1">
    <source>
        <dbReference type="EMBL" id="SVC30599.1"/>
    </source>
</evidence>
<gene>
    <name evidence="1" type="ORF">METZ01_LOCUS283453</name>
</gene>
<protein>
    <submittedName>
        <fullName evidence="1">Uncharacterized protein</fullName>
    </submittedName>
</protein>